<dbReference type="OrthoDB" id="6850497at2"/>
<reference evidence="5 6" key="1">
    <citation type="submission" date="2019-02" db="EMBL/GenBank/DDBJ databases">
        <title>Deep-cultivation of Planctomycetes and their phenomic and genomic characterization uncovers novel biology.</title>
        <authorList>
            <person name="Wiegand S."/>
            <person name="Jogler M."/>
            <person name="Boedeker C."/>
            <person name="Pinto D."/>
            <person name="Vollmers J."/>
            <person name="Rivas-Marin E."/>
            <person name="Kohn T."/>
            <person name="Peeters S.H."/>
            <person name="Heuer A."/>
            <person name="Rast P."/>
            <person name="Oberbeckmann S."/>
            <person name="Bunk B."/>
            <person name="Jeske O."/>
            <person name="Meyerdierks A."/>
            <person name="Storesund J.E."/>
            <person name="Kallscheuer N."/>
            <person name="Luecker S."/>
            <person name="Lage O.M."/>
            <person name="Pohl T."/>
            <person name="Merkel B.J."/>
            <person name="Hornburger P."/>
            <person name="Mueller R.-W."/>
            <person name="Bruemmer F."/>
            <person name="Labrenz M."/>
            <person name="Spormann A.M."/>
            <person name="Op Den Camp H."/>
            <person name="Overmann J."/>
            <person name="Amann R."/>
            <person name="Jetten M.S.M."/>
            <person name="Mascher T."/>
            <person name="Medema M.H."/>
            <person name="Devos D.P."/>
            <person name="Kaster A.-K."/>
            <person name="Ovreas L."/>
            <person name="Rohde M."/>
            <person name="Galperin M.Y."/>
            <person name="Jogler C."/>
        </authorList>
    </citation>
    <scope>NUCLEOTIDE SEQUENCE [LARGE SCALE GENOMIC DNA]</scope>
    <source>
        <strain evidence="5 6">Poly51</strain>
    </source>
</reference>
<organism evidence="5 6">
    <name type="scientific">Rubripirellula tenax</name>
    <dbReference type="NCBI Taxonomy" id="2528015"/>
    <lineage>
        <taxon>Bacteria</taxon>
        <taxon>Pseudomonadati</taxon>
        <taxon>Planctomycetota</taxon>
        <taxon>Planctomycetia</taxon>
        <taxon>Pirellulales</taxon>
        <taxon>Pirellulaceae</taxon>
        <taxon>Rubripirellula</taxon>
    </lineage>
</organism>
<evidence type="ECO:0000256" key="1">
    <source>
        <dbReference type="ARBA" id="ARBA00023015"/>
    </source>
</evidence>
<keyword evidence="1" id="KW-0805">Transcription regulation</keyword>
<name>A0A5C6ETL1_9BACT</name>
<protein>
    <submittedName>
        <fullName evidence="5">AP2 domain protein</fullName>
    </submittedName>
</protein>
<dbReference type="EMBL" id="SJPW01000005">
    <property type="protein sequence ID" value="TWU50936.1"/>
    <property type="molecule type" value="Genomic_DNA"/>
</dbReference>
<dbReference type="Proteomes" id="UP000318288">
    <property type="component" value="Unassembled WGS sequence"/>
</dbReference>
<evidence type="ECO:0000313" key="6">
    <source>
        <dbReference type="Proteomes" id="UP000318288"/>
    </source>
</evidence>
<evidence type="ECO:0000259" key="4">
    <source>
        <dbReference type="Pfam" id="PF00847"/>
    </source>
</evidence>
<dbReference type="RefSeq" id="WP_146459604.1">
    <property type="nucleotide sequence ID" value="NZ_SJPW01000005.1"/>
</dbReference>
<dbReference type="AlphaFoldDB" id="A0A5C6ETL1"/>
<feature type="domain" description="AP2/ERF" evidence="4">
    <location>
        <begin position="99"/>
        <end position="140"/>
    </location>
</feature>
<dbReference type="InterPro" id="IPR001471">
    <property type="entry name" value="AP2/ERF_dom"/>
</dbReference>
<keyword evidence="2" id="KW-0238">DNA-binding</keyword>
<dbReference type="GO" id="GO:0003677">
    <property type="term" value="F:DNA binding"/>
    <property type="evidence" value="ECO:0007669"/>
    <property type="project" value="UniProtKB-KW"/>
</dbReference>
<dbReference type="GO" id="GO:0003700">
    <property type="term" value="F:DNA-binding transcription factor activity"/>
    <property type="evidence" value="ECO:0007669"/>
    <property type="project" value="InterPro"/>
</dbReference>
<dbReference type="Pfam" id="PF00847">
    <property type="entry name" value="AP2"/>
    <property type="match status" value="1"/>
</dbReference>
<sequence length="144" mass="16464">MSANRNITRIEHVSTGGYMIRIMRKGKMHQKYYSDTECGGKRKALTAARTERDKMESKLKGFTAKQIAKKERANNTSGVVGVRYVEETDLRWESQPVYGYWVAQWSPSKGVRKTARFSVEKYGDDEAFRLAVKARNKGVNSMES</sequence>
<evidence type="ECO:0000256" key="3">
    <source>
        <dbReference type="ARBA" id="ARBA00023163"/>
    </source>
</evidence>
<keyword evidence="3" id="KW-0804">Transcription</keyword>
<proteinExistence type="predicted"/>
<comment type="caution">
    <text evidence="5">The sequence shown here is derived from an EMBL/GenBank/DDBJ whole genome shotgun (WGS) entry which is preliminary data.</text>
</comment>
<accession>A0A5C6ETL1</accession>
<gene>
    <name evidence="5" type="ORF">Poly51_42290</name>
</gene>
<evidence type="ECO:0000256" key="2">
    <source>
        <dbReference type="ARBA" id="ARBA00023125"/>
    </source>
</evidence>
<evidence type="ECO:0000313" key="5">
    <source>
        <dbReference type="EMBL" id="TWU50936.1"/>
    </source>
</evidence>
<dbReference type="Gene3D" id="1.20.5.2050">
    <property type="match status" value="1"/>
</dbReference>
<keyword evidence="6" id="KW-1185">Reference proteome</keyword>